<dbReference type="PANTHER" id="PTHR39966">
    <property type="entry name" value="BLL2471 PROTEIN-RELATED"/>
    <property type="match status" value="1"/>
</dbReference>
<evidence type="ECO:0000313" key="2">
    <source>
        <dbReference type="EMBL" id="MBB2894404.1"/>
    </source>
</evidence>
<dbReference type="PANTHER" id="PTHR39966:SF3">
    <property type="entry name" value="DUF438 DOMAIN-CONTAINING PROTEIN"/>
    <property type="match status" value="1"/>
</dbReference>
<feature type="domain" description="Hemerythrin-like" evidence="1">
    <location>
        <begin position="16"/>
        <end position="137"/>
    </location>
</feature>
<dbReference type="GO" id="GO:0005886">
    <property type="term" value="C:plasma membrane"/>
    <property type="evidence" value="ECO:0007669"/>
    <property type="project" value="TreeGrafter"/>
</dbReference>
<organism evidence="2 3">
    <name type="scientific">Flexivirga oryzae</name>
    <dbReference type="NCBI Taxonomy" id="1794944"/>
    <lineage>
        <taxon>Bacteria</taxon>
        <taxon>Bacillati</taxon>
        <taxon>Actinomycetota</taxon>
        <taxon>Actinomycetes</taxon>
        <taxon>Micrococcales</taxon>
        <taxon>Dermacoccaceae</taxon>
        <taxon>Flexivirga</taxon>
    </lineage>
</organism>
<dbReference type="AlphaFoldDB" id="A0A839NEN1"/>
<dbReference type="EMBL" id="JACHVQ010000005">
    <property type="protein sequence ID" value="MBB2894404.1"/>
    <property type="molecule type" value="Genomic_DNA"/>
</dbReference>
<protein>
    <submittedName>
        <fullName evidence="2">Hemerythrin-like domain-containing protein</fullName>
    </submittedName>
</protein>
<keyword evidence="3" id="KW-1185">Reference proteome</keyword>
<evidence type="ECO:0000259" key="1">
    <source>
        <dbReference type="Pfam" id="PF01814"/>
    </source>
</evidence>
<dbReference type="Proteomes" id="UP000559182">
    <property type="component" value="Unassembled WGS sequence"/>
</dbReference>
<dbReference type="Gene3D" id="1.20.120.520">
    <property type="entry name" value="nmb1532 protein domain like"/>
    <property type="match status" value="1"/>
</dbReference>
<accession>A0A839NEN1</accession>
<comment type="caution">
    <text evidence="2">The sequence shown here is derived from an EMBL/GenBank/DDBJ whole genome shotgun (WGS) entry which is preliminary data.</text>
</comment>
<gene>
    <name evidence="2" type="ORF">FHU39_004446</name>
</gene>
<reference evidence="2 3" key="1">
    <citation type="submission" date="2020-08" db="EMBL/GenBank/DDBJ databases">
        <title>Sequencing the genomes of 1000 actinobacteria strains.</title>
        <authorList>
            <person name="Klenk H.-P."/>
        </authorList>
    </citation>
    <scope>NUCLEOTIDE SEQUENCE [LARGE SCALE GENOMIC DNA]</scope>
    <source>
        <strain evidence="2 3">DSM 105369</strain>
    </source>
</reference>
<evidence type="ECO:0000313" key="3">
    <source>
        <dbReference type="Proteomes" id="UP000559182"/>
    </source>
</evidence>
<dbReference type="InterPro" id="IPR012312">
    <property type="entry name" value="Hemerythrin-like"/>
</dbReference>
<sequence length="169" mass="18496">MTNEPADASSADTLEAALTREHREIDAGIEEFVSAADAGEVRAEPLTRAMDALRRHIYLEETILFPPLRAAGLMMPVMVMLREHGTLWDAMAGIDTALGDTASNDAAPKTLLDQCRQLLALLDEHNTKEEPILYPRADLDLDEASHDDLADFLYSGTTPEGWSCEKATA</sequence>
<dbReference type="Pfam" id="PF01814">
    <property type="entry name" value="Hemerythrin"/>
    <property type="match status" value="1"/>
</dbReference>
<name>A0A839NEN1_9MICO</name>
<dbReference type="RefSeq" id="WP_183322851.1">
    <property type="nucleotide sequence ID" value="NZ_JACHVQ010000005.1"/>
</dbReference>
<proteinExistence type="predicted"/>